<comment type="subcellular location">
    <subcellularLocation>
        <location evidence="1">Nucleus</location>
    </subcellularLocation>
</comment>
<dbReference type="GeneID" id="106579092"/>
<keyword evidence="3 4" id="KW-0539">Nucleus</keyword>
<feature type="DNA-binding region" description="HMG box" evidence="4">
    <location>
        <begin position="558"/>
        <end position="626"/>
    </location>
</feature>
<feature type="compositionally biased region" description="Basic and acidic residues" evidence="5">
    <location>
        <begin position="522"/>
        <end position="536"/>
    </location>
</feature>
<proteinExistence type="predicted"/>
<feature type="DNA-binding region" description="HMG box" evidence="4">
    <location>
        <begin position="108"/>
        <end position="176"/>
    </location>
</feature>
<dbReference type="InterPro" id="IPR051762">
    <property type="entry name" value="UBF1"/>
</dbReference>
<keyword evidence="7" id="KW-1185">Reference proteome</keyword>
<evidence type="ECO:0000313" key="8">
    <source>
        <dbReference type="RefSeq" id="XP_014014114.2"/>
    </source>
</evidence>
<feature type="domain" description="HMG box" evidence="6">
    <location>
        <begin position="294"/>
        <end position="360"/>
    </location>
</feature>
<evidence type="ECO:0000256" key="4">
    <source>
        <dbReference type="PROSITE-ProRule" id="PRU00267"/>
    </source>
</evidence>
<dbReference type="InterPro" id="IPR009071">
    <property type="entry name" value="HMG_box_dom"/>
</dbReference>
<feature type="region of interest" description="Disordered" evidence="5">
    <location>
        <begin position="637"/>
        <end position="707"/>
    </location>
</feature>
<evidence type="ECO:0000313" key="7">
    <source>
        <dbReference type="Proteomes" id="UP001652741"/>
    </source>
</evidence>
<dbReference type="InterPro" id="IPR036910">
    <property type="entry name" value="HMG_box_dom_sf"/>
</dbReference>
<accession>A0A1S3NF88</accession>
<feature type="region of interest" description="Disordered" evidence="5">
    <location>
        <begin position="486"/>
        <end position="564"/>
    </location>
</feature>
<evidence type="ECO:0000256" key="3">
    <source>
        <dbReference type="ARBA" id="ARBA00023242"/>
    </source>
</evidence>
<feature type="domain" description="HMG box" evidence="6">
    <location>
        <begin position="558"/>
        <end position="626"/>
    </location>
</feature>
<protein>
    <submittedName>
        <fullName evidence="8">Nucleolar transcription factor 1 isoform X1</fullName>
    </submittedName>
</protein>
<evidence type="ECO:0000256" key="1">
    <source>
        <dbReference type="ARBA" id="ARBA00004123"/>
    </source>
</evidence>
<evidence type="ECO:0000256" key="2">
    <source>
        <dbReference type="ARBA" id="ARBA00023125"/>
    </source>
</evidence>
<dbReference type="GO" id="GO:0003677">
    <property type="term" value="F:DNA binding"/>
    <property type="evidence" value="ECO:0007669"/>
    <property type="project" value="UniProtKB-UniRule"/>
</dbReference>
<feature type="compositionally biased region" description="Basic and acidic residues" evidence="5">
    <location>
        <begin position="502"/>
        <end position="512"/>
    </location>
</feature>
<sequence length="707" mass="83710">MDFTEEEEMETSCEKQAWGREDLIKLLHGIKENIPKGDMSIYTKGERTLKWDKVAFGSYSPQMCHQKWKELSKKVRKIRSLTELVTEAEVAFENPFQGKNWRIHPDFPRRPTPPNSIFFRENHETFEKQQPEMTTSELFKLIRGKYNELPEHEKAKYVATFQKEKEMYEKSMRKFRKEYSGGKKVRRDCLKNMSEPLTPHGLWYRHERRIFLQANPDKKVDCIRQSIEQKTRWSKLPDKEKLKWINRSLEQQTQYEEEEMEEHPENNGSRKAKHKPLLRHSARLLKDLADGKPDKPPSKGYNLFCKEQKATIQGERVPNTQYLMICSQRWKAMTQSKKEAYQRRCDKLKKEYVVNLNRFLCTVTDKEQQRILLENRKLMQTSKLVAQKGKKNTFQGEPKKPPRWGHTVFYSEKMAELRAKSNHLSSRKCMAMVSPLWKKLAQKEQEHYQRTAQERAREYQVELRSWFNTMSTKEQAKYLDQNPNKLKILDNPEQGYMAKKGRTSDSEDHIDTSSDEDDSETVTDKAQQRILLENRKRMQTSKLVAQKGKKNTFQGEPKKPPRWGHTVFYSEKMAELRAKSNHLSSRKCMAMVSPLWKKLAQKEQEHYQRTAQERAREYQVELRSWFNTMSTKEQAKYLDQNPNKLKILNNPEQGYMAKKGRTSDSEDHIDTSSDEDDSEDDEHMMEKENWSGCSSISSSSEEDSDTE</sequence>
<dbReference type="KEGG" id="sasa:106579092"/>
<feature type="domain" description="HMG box" evidence="6">
    <location>
        <begin position="193"/>
        <end position="263"/>
    </location>
</feature>
<name>A0A1S3NF88_SALSA</name>
<feature type="domain" description="HMG box" evidence="6">
    <location>
        <begin position="108"/>
        <end position="176"/>
    </location>
</feature>
<feature type="region of interest" description="Disordered" evidence="5">
    <location>
        <begin position="254"/>
        <end position="276"/>
    </location>
</feature>
<feature type="DNA-binding region" description="HMG box" evidence="4">
    <location>
        <begin position="399"/>
        <end position="467"/>
    </location>
</feature>
<dbReference type="PANTHER" id="PTHR46318:SF2">
    <property type="entry name" value="NUCLEOLAR TRANSCRIPTION FACTOR 1"/>
    <property type="match status" value="1"/>
</dbReference>
<feature type="DNA-binding region" description="HMG box" evidence="4">
    <location>
        <begin position="294"/>
        <end position="360"/>
    </location>
</feature>
<feature type="compositionally biased region" description="Basic and acidic residues" evidence="5">
    <location>
        <begin position="661"/>
        <end position="671"/>
    </location>
</feature>
<feature type="DNA-binding region" description="HMG box" evidence="4">
    <location>
        <begin position="193"/>
        <end position="263"/>
    </location>
</feature>
<dbReference type="Proteomes" id="UP001652741">
    <property type="component" value="Chromosome ssa19"/>
</dbReference>
<evidence type="ECO:0000256" key="5">
    <source>
        <dbReference type="SAM" id="MobiDB-lite"/>
    </source>
</evidence>
<dbReference type="Gene3D" id="1.10.30.10">
    <property type="entry name" value="High mobility group box domain"/>
    <property type="match status" value="5"/>
</dbReference>
<keyword evidence="2 4" id="KW-0238">DNA-binding</keyword>
<dbReference type="Pfam" id="PF00505">
    <property type="entry name" value="HMG_box"/>
    <property type="match status" value="3"/>
</dbReference>
<organism evidence="7 8">
    <name type="scientific">Salmo salar</name>
    <name type="common">Atlantic salmon</name>
    <dbReference type="NCBI Taxonomy" id="8030"/>
    <lineage>
        <taxon>Eukaryota</taxon>
        <taxon>Metazoa</taxon>
        <taxon>Chordata</taxon>
        <taxon>Craniata</taxon>
        <taxon>Vertebrata</taxon>
        <taxon>Euteleostomi</taxon>
        <taxon>Actinopterygii</taxon>
        <taxon>Neopterygii</taxon>
        <taxon>Teleostei</taxon>
        <taxon>Protacanthopterygii</taxon>
        <taxon>Salmoniformes</taxon>
        <taxon>Salmonidae</taxon>
        <taxon>Salmoninae</taxon>
        <taxon>Salmo</taxon>
    </lineage>
</organism>
<dbReference type="SUPFAM" id="SSF47095">
    <property type="entry name" value="HMG-box"/>
    <property type="match status" value="5"/>
</dbReference>
<evidence type="ECO:0000259" key="6">
    <source>
        <dbReference type="PROSITE" id="PS50118"/>
    </source>
</evidence>
<gene>
    <name evidence="8" type="primary">LOC106579092</name>
</gene>
<dbReference type="PANTHER" id="PTHR46318">
    <property type="entry name" value="UPSTREAM BINDING TRANSCRIPTION FACTOR"/>
    <property type="match status" value="1"/>
</dbReference>
<dbReference type="PROSITE" id="PS50118">
    <property type="entry name" value="HMG_BOX_2"/>
    <property type="match status" value="5"/>
</dbReference>
<feature type="domain" description="HMG box" evidence="6">
    <location>
        <begin position="399"/>
        <end position="467"/>
    </location>
</feature>
<dbReference type="RefSeq" id="XP_014014114.2">
    <property type="nucleotide sequence ID" value="XM_014158639.2"/>
</dbReference>
<dbReference type="AlphaFoldDB" id="A0A1S3NF88"/>
<feature type="compositionally biased region" description="Acidic residues" evidence="5">
    <location>
        <begin position="672"/>
        <end position="683"/>
    </location>
</feature>
<dbReference type="GO" id="GO:0005634">
    <property type="term" value="C:nucleus"/>
    <property type="evidence" value="ECO:0007669"/>
    <property type="project" value="UniProtKB-SubCell"/>
</dbReference>
<dbReference type="SMART" id="SM00398">
    <property type="entry name" value="HMG"/>
    <property type="match status" value="5"/>
</dbReference>
<reference evidence="8" key="1">
    <citation type="submission" date="2025-08" db="UniProtKB">
        <authorList>
            <consortium name="RefSeq"/>
        </authorList>
    </citation>
    <scope>IDENTIFICATION</scope>
</reference>